<evidence type="ECO:0000256" key="1">
    <source>
        <dbReference type="SAM" id="MobiDB-lite"/>
    </source>
</evidence>
<proteinExistence type="predicted"/>
<feature type="transmembrane region" description="Helical" evidence="2">
    <location>
        <begin position="383"/>
        <end position="405"/>
    </location>
</feature>
<reference evidence="3" key="1">
    <citation type="journal article" date="2020" name="Phytopathology">
        <title>Genome Sequence Resources of Colletotrichum truncatum, C. plurivorum, C. musicola, and C. sojae: Four Species Pathogenic to Soybean (Glycine max).</title>
        <authorList>
            <person name="Rogerio F."/>
            <person name="Boufleur T.R."/>
            <person name="Ciampi-Guillardi M."/>
            <person name="Sukno S.A."/>
            <person name="Thon M.R."/>
            <person name="Massola Junior N.S."/>
            <person name="Baroncelli R."/>
        </authorList>
    </citation>
    <scope>NUCLEOTIDE SEQUENCE</scope>
    <source>
        <strain evidence="3">LFN00145</strain>
    </source>
</reference>
<dbReference type="Pfam" id="PF11374">
    <property type="entry name" value="DUF3176"/>
    <property type="match status" value="1"/>
</dbReference>
<evidence type="ECO:0000313" key="3">
    <source>
        <dbReference type="EMBL" id="KAF6837147.1"/>
    </source>
</evidence>
<comment type="caution">
    <text evidence="3">The sequence shown here is derived from an EMBL/GenBank/DDBJ whole genome shotgun (WGS) entry which is preliminary data.</text>
</comment>
<evidence type="ECO:0000313" key="4">
    <source>
        <dbReference type="Proteomes" id="UP000654918"/>
    </source>
</evidence>
<dbReference type="InterPro" id="IPR021514">
    <property type="entry name" value="DUF3176"/>
</dbReference>
<feature type="compositionally biased region" description="Pro residues" evidence="1">
    <location>
        <begin position="22"/>
        <end position="34"/>
    </location>
</feature>
<dbReference type="PANTHER" id="PTHR35394">
    <property type="entry name" value="DUF3176 DOMAIN-CONTAINING PROTEIN"/>
    <property type="match status" value="1"/>
</dbReference>
<gene>
    <name evidence="3" type="ORF">CPLU01_03259</name>
</gene>
<feature type="region of interest" description="Disordered" evidence="1">
    <location>
        <begin position="1"/>
        <end position="74"/>
    </location>
</feature>
<dbReference type="EMBL" id="WIGO01000027">
    <property type="protein sequence ID" value="KAF6837147.1"/>
    <property type="molecule type" value="Genomic_DNA"/>
</dbReference>
<name>A0A8H6KT29_9PEZI</name>
<keyword evidence="2" id="KW-0812">Transmembrane</keyword>
<keyword evidence="2" id="KW-0472">Membrane</keyword>
<accession>A0A8H6KT29</accession>
<evidence type="ECO:0000256" key="2">
    <source>
        <dbReference type="SAM" id="Phobius"/>
    </source>
</evidence>
<sequence>MEHQQHKDPDLRRQISGKPVPQAQPSPISQPCPTEPAKEPLLPSQPDDSESQYLSPQRPGSSADISTHRSEGKEQQMVVLQRSDGQPPPDWPLGLTINTAVAALSTVSRIALAIPITEGLAQAKWAWFKKRPRPLRDFDAFEQASRGIWGSLTLVVRTKGCTLSVSHVTTDVTDLVSRSGPYYDQIYKLPNGVSTTMARGRDRYSHVKTYLVSLVPPLSHLELNRTRILSYFAMNVPKSMEVSLYWYVNTYTAKVVDNVLFINLARSDGTANSHNNSEDLFITSPGESIGYKVPVGGKKVITDLVNNSMTGLSAHPWGGAPPTGLSGSDMFAQADADLEADYVAKVNATIKYPGAQKIYLISSNPSTVNGTALRSETYVQVRLSWLALLGAPIVLSLIVLIAIIIETKLGDVDVIKSSSLPALFAISAEEKATLELGLSEGDPGAGGSDRYLAPNSIDGQLKRKGNQWMLDG</sequence>
<dbReference type="Proteomes" id="UP000654918">
    <property type="component" value="Unassembled WGS sequence"/>
</dbReference>
<dbReference type="PANTHER" id="PTHR35394:SF5">
    <property type="entry name" value="DUF3176 DOMAIN-CONTAINING PROTEIN"/>
    <property type="match status" value="1"/>
</dbReference>
<feature type="compositionally biased region" description="Polar residues" evidence="1">
    <location>
        <begin position="51"/>
        <end position="65"/>
    </location>
</feature>
<dbReference type="AlphaFoldDB" id="A0A8H6KT29"/>
<organism evidence="3 4">
    <name type="scientific">Colletotrichum plurivorum</name>
    <dbReference type="NCBI Taxonomy" id="2175906"/>
    <lineage>
        <taxon>Eukaryota</taxon>
        <taxon>Fungi</taxon>
        <taxon>Dikarya</taxon>
        <taxon>Ascomycota</taxon>
        <taxon>Pezizomycotina</taxon>
        <taxon>Sordariomycetes</taxon>
        <taxon>Hypocreomycetidae</taxon>
        <taxon>Glomerellales</taxon>
        <taxon>Glomerellaceae</taxon>
        <taxon>Colletotrichum</taxon>
        <taxon>Colletotrichum orchidearum species complex</taxon>
    </lineage>
</organism>
<feature type="compositionally biased region" description="Basic and acidic residues" evidence="1">
    <location>
        <begin position="1"/>
        <end position="13"/>
    </location>
</feature>
<keyword evidence="2" id="KW-1133">Transmembrane helix</keyword>
<protein>
    <submittedName>
        <fullName evidence="3">Uncharacterized protein</fullName>
    </submittedName>
</protein>
<keyword evidence="4" id="KW-1185">Reference proteome</keyword>